<sequence>MGWTEAEKKFYSSWKGYEFDNDPWKYREHKRPKELKTVDQIRDELIAAGKIKPKKKRKKKIKKMINSDIIL</sequence>
<evidence type="ECO:0000313" key="2">
    <source>
        <dbReference type="Proteomes" id="UP000784880"/>
    </source>
</evidence>
<dbReference type="EMBL" id="JAHQCS010000178">
    <property type="protein sequence ID" value="MBU9714443.1"/>
    <property type="molecule type" value="Genomic_DNA"/>
</dbReference>
<reference evidence="1 2" key="1">
    <citation type="submission" date="2021-06" db="EMBL/GenBank/DDBJ databases">
        <title>Bacillus sp. RD4P76, an endophyte from a halophyte.</title>
        <authorList>
            <person name="Sun J.-Q."/>
        </authorList>
    </citation>
    <scope>NUCLEOTIDE SEQUENCE [LARGE SCALE GENOMIC DNA]</scope>
    <source>
        <strain evidence="1 2">CGMCC 1.15917</strain>
    </source>
</reference>
<evidence type="ECO:0000313" key="1">
    <source>
        <dbReference type="EMBL" id="MBU9714443.1"/>
    </source>
</evidence>
<proteinExistence type="predicted"/>
<accession>A0ABS6JQ73</accession>
<keyword evidence="2" id="KW-1185">Reference proteome</keyword>
<organism evidence="1 2">
    <name type="scientific">Evansella tamaricis</name>
    <dbReference type="NCBI Taxonomy" id="2069301"/>
    <lineage>
        <taxon>Bacteria</taxon>
        <taxon>Bacillati</taxon>
        <taxon>Bacillota</taxon>
        <taxon>Bacilli</taxon>
        <taxon>Bacillales</taxon>
        <taxon>Bacillaceae</taxon>
        <taxon>Evansella</taxon>
    </lineage>
</organism>
<dbReference type="RefSeq" id="WP_217069023.1">
    <property type="nucleotide sequence ID" value="NZ_JAHQCS010000178.1"/>
</dbReference>
<dbReference type="Proteomes" id="UP000784880">
    <property type="component" value="Unassembled WGS sequence"/>
</dbReference>
<comment type="caution">
    <text evidence="1">The sequence shown here is derived from an EMBL/GenBank/DDBJ whole genome shotgun (WGS) entry which is preliminary data.</text>
</comment>
<name>A0ABS6JQ73_9BACI</name>
<gene>
    <name evidence="1" type="ORF">KS419_22130</name>
</gene>
<protein>
    <submittedName>
        <fullName evidence="1">Uncharacterized protein</fullName>
    </submittedName>
</protein>